<dbReference type="PANTHER" id="PTHR32114">
    <property type="entry name" value="ABC TRANSPORTER ABCH.3"/>
    <property type="match status" value="1"/>
</dbReference>
<feature type="domain" description="Rad50/SbcC-type AAA" evidence="2">
    <location>
        <begin position="5"/>
        <end position="211"/>
    </location>
</feature>
<dbReference type="Pfam" id="PF13476">
    <property type="entry name" value="AAA_23"/>
    <property type="match status" value="1"/>
</dbReference>
<keyword evidence="1" id="KW-0175">Coiled coil</keyword>
<dbReference type="OrthoDB" id="9795626at2"/>
<evidence type="ECO:0000313" key="4">
    <source>
        <dbReference type="Proteomes" id="UP000001784"/>
    </source>
</evidence>
<feature type="coiled-coil region" evidence="1">
    <location>
        <begin position="329"/>
        <end position="428"/>
    </location>
</feature>
<dbReference type="InterPro" id="IPR027417">
    <property type="entry name" value="P-loop_NTPase"/>
</dbReference>
<evidence type="ECO:0000259" key="2">
    <source>
        <dbReference type="Pfam" id="PF13476"/>
    </source>
</evidence>
<keyword evidence="4" id="KW-1185">Reference proteome</keyword>
<dbReference type="eggNOG" id="COG0419">
    <property type="taxonomic scope" value="Bacteria"/>
</dbReference>
<evidence type="ECO:0000256" key="1">
    <source>
        <dbReference type="SAM" id="Coils"/>
    </source>
</evidence>
<dbReference type="Proteomes" id="UP000001784">
    <property type="component" value="Chromosome"/>
</dbReference>
<dbReference type="GO" id="GO:0006302">
    <property type="term" value="P:double-strand break repair"/>
    <property type="evidence" value="ECO:0007669"/>
    <property type="project" value="InterPro"/>
</dbReference>
<dbReference type="Pfam" id="PF13558">
    <property type="entry name" value="SbcC_Walker_B"/>
    <property type="match status" value="1"/>
</dbReference>
<dbReference type="FunCoup" id="A0LM48">
    <property type="interactions" value="99"/>
</dbReference>
<dbReference type="EMBL" id="CP000478">
    <property type="protein sequence ID" value="ABK18500.1"/>
    <property type="molecule type" value="Genomic_DNA"/>
</dbReference>
<dbReference type="InParanoid" id="A0LM48"/>
<dbReference type="AlphaFoldDB" id="A0LM48"/>
<proteinExistence type="predicted"/>
<feature type="coiled-coil region" evidence="1">
    <location>
        <begin position="754"/>
        <end position="841"/>
    </location>
</feature>
<evidence type="ECO:0000313" key="3">
    <source>
        <dbReference type="EMBL" id="ABK18500.1"/>
    </source>
</evidence>
<feature type="coiled-coil region" evidence="1">
    <location>
        <begin position="268"/>
        <end position="295"/>
    </location>
</feature>
<feature type="coiled-coil region" evidence="1">
    <location>
        <begin position="666"/>
        <end position="728"/>
    </location>
</feature>
<feature type="coiled-coil region" evidence="1">
    <location>
        <begin position="536"/>
        <end position="577"/>
    </location>
</feature>
<name>A0LM48_SYNFM</name>
<organism evidence="3 4">
    <name type="scientific">Syntrophobacter fumaroxidans (strain DSM 10017 / MPOB)</name>
    <dbReference type="NCBI Taxonomy" id="335543"/>
    <lineage>
        <taxon>Bacteria</taxon>
        <taxon>Pseudomonadati</taxon>
        <taxon>Thermodesulfobacteriota</taxon>
        <taxon>Syntrophobacteria</taxon>
        <taxon>Syntrophobacterales</taxon>
        <taxon>Syntrophobacteraceae</taxon>
        <taxon>Syntrophobacter</taxon>
    </lineage>
</organism>
<sequence>MRPLKLTLSAFGPYASEQVFDFRVLGDRSFFLIHGPTGSGKSTLLDAVCFALYGETSGGERDVRHLRSDYARASTPTRVTFDFSLGEAVYRITRSPEQERPRARGEGTVVQRPAAVLHDRTGLVDESREGALLAGQWTRVTDRMEQLLGFKSSQFRQVVMLPQGQFRKFLTADSRERQAILEVLFQTEIYRRIEEAVKEAAREIQHALEDLGKRRRLILEQAAVESERQLAEAMEGFAARLEALGGQVEALKKSEALANEAVNKGREIRRILDEAARAQAEFAALEKRKPEIEDRRVKLDRARKAAGLRGVEANLAAREKEFGDASVRVRTAEIEIEKARAARQAAEAALAGEREREGEREAARRDVVQLTAMIDQVRELEAARSDLGGMKARVERVERLRGLRAAALERCRIEMAEAGAALEETEAQAVHAERYRLEVRQAAASYRATIRLKTSEKHLALALAHRKKTEAAAGTALAVLTDARTALDGMEREWLEGQAAILAGRLADGLPCPVCGATDHPSPARHGGELPTEAAHKKARTHARELESRYEKARLESERANLEVAALQSAAANLRAEAGEVPAEGFRDLKTRLRDAWARFRTAVAARAQVTDRAVALKAVEERTAGNEKRLRRLENGLRAAVRRMDGQAAVMAEREGKVPDRLRDLKALERAISTAQKRLRSLLDAQEAARARQEAAAARAAACEETLRNAVEALESAKERAGSCREELRLRLAEEGFSSVEDYRAAKLDRKDVDRMEREIADFHGRHRAARERLDRAVAAAQGLETPVLEELERKAREASEALRSAIARHGALRAQSDQLARWNADLHKLAGEMEAAQNRYGIVGRISEVANGKNAPGLTFQRFVLAALLDDVLDAASRRLRRMSRGRFDLQRSRERGDQRAAAGLDLAVYDTYTGTTRPVNTLSGGESFLSSLAMALGLADVVRAYAGGIRLETIFVDEGFGSLDQESLDLAFQTLVDLQEGNRLVGIISHVPELRERVDARLEVIPGIRGSDARFVL</sequence>
<dbReference type="HOGENOM" id="CLU_004785_2_1_7"/>
<dbReference type="InterPro" id="IPR038729">
    <property type="entry name" value="Rad50/SbcC_AAA"/>
</dbReference>
<dbReference type="SUPFAM" id="SSF52540">
    <property type="entry name" value="P-loop containing nucleoside triphosphate hydrolases"/>
    <property type="match status" value="1"/>
</dbReference>
<accession>A0LM48</accession>
<gene>
    <name evidence="3" type="ordered locus">Sfum_2822</name>
</gene>
<dbReference type="GO" id="GO:0016887">
    <property type="term" value="F:ATP hydrolysis activity"/>
    <property type="evidence" value="ECO:0007669"/>
    <property type="project" value="InterPro"/>
</dbReference>
<dbReference type="STRING" id="335543.Sfum_2822"/>
<protein>
    <submittedName>
        <fullName evidence="3">SMC domain protein</fullName>
    </submittedName>
</protein>
<reference evidence="3 4" key="1">
    <citation type="submission" date="2006-10" db="EMBL/GenBank/DDBJ databases">
        <title>Complete sequence of Syntrophobacter fumaroxidans MPOB.</title>
        <authorList>
            <consortium name="US DOE Joint Genome Institute"/>
            <person name="Copeland A."/>
            <person name="Lucas S."/>
            <person name="Lapidus A."/>
            <person name="Barry K."/>
            <person name="Detter J.C."/>
            <person name="Glavina del Rio T."/>
            <person name="Hammon N."/>
            <person name="Israni S."/>
            <person name="Pitluck S."/>
            <person name="Goltsman E.G."/>
            <person name="Martinez M."/>
            <person name="Schmutz J."/>
            <person name="Larimer F."/>
            <person name="Land M."/>
            <person name="Hauser L."/>
            <person name="Kyrpides N."/>
            <person name="Kim E."/>
            <person name="Boone D.R."/>
            <person name="Brockman F."/>
            <person name="Culley D."/>
            <person name="Ferry J."/>
            <person name="Gunsalus R."/>
            <person name="McInerney M.J."/>
            <person name="Morrison M."/>
            <person name="Plugge C."/>
            <person name="Rohlin L."/>
            <person name="Scholten J."/>
            <person name="Sieber J."/>
            <person name="Stams A.J.M."/>
            <person name="Worm P."/>
            <person name="Henstra A.M."/>
            <person name="Richardson P."/>
        </authorList>
    </citation>
    <scope>NUCLEOTIDE SEQUENCE [LARGE SCALE GENOMIC DNA]</scope>
    <source>
        <strain evidence="4">DSM 10017 / MPOB</strain>
    </source>
</reference>
<dbReference type="PANTHER" id="PTHR32114:SF2">
    <property type="entry name" value="ABC TRANSPORTER ABCH.3"/>
    <property type="match status" value="1"/>
</dbReference>
<dbReference type="KEGG" id="sfu:Sfum_2822"/>
<dbReference type="Gene3D" id="3.40.50.300">
    <property type="entry name" value="P-loop containing nucleotide triphosphate hydrolases"/>
    <property type="match status" value="2"/>
</dbReference>
<dbReference type="RefSeq" id="WP_011699667.1">
    <property type="nucleotide sequence ID" value="NC_008554.1"/>
</dbReference>